<dbReference type="PRINTS" id="PR00032">
    <property type="entry name" value="HTHARAC"/>
</dbReference>
<keyword evidence="2 5" id="KW-0238">DNA-binding</keyword>
<keyword evidence="3" id="KW-0804">Transcription</keyword>
<feature type="domain" description="HTH araC/xylS-type" evidence="4">
    <location>
        <begin position="235"/>
        <end position="331"/>
    </location>
</feature>
<evidence type="ECO:0000313" key="6">
    <source>
        <dbReference type="Proteomes" id="UP000199103"/>
    </source>
</evidence>
<name>A0A1H1MFT8_9ACTN</name>
<reference evidence="5 6" key="1">
    <citation type="submission" date="2016-10" db="EMBL/GenBank/DDBJ databases">
        <authorList>
            <person name="de Groot N.N."/>
        </authorList>
    </citation>
    <scope>NUCLEOTIDE SEQUENCE [LARGE SCALE GENOMIC DNA]</scope>
    <source>
        <strain evidence="5 6">DSM 21800</strain>
    </source>
</reference>
<dbReference type="SUPFAM" id="SSF46689">
    <property type="entry name" value="Homeodomain-like"/>
    <property type="match status" value="1"/>
</dbReference>
<keyword evidence="6" id="KW-1185">Reference proteome</keyword>
<evidence type="ECO:0000256" key="1">
    <source>
        <dbReference type="ARBA" id="ARBA00023015"/>
    </source>
</evidence>
<dbReference type="InterPro" id="IPR037923">
    <property type="entry name" value="HTH-like"/>
</dbReference>
<dbReference type="PROSITE" id="PS01124">
    <property type="entry name" value="HTH_ARAC_FAMILY_2"/>
    <property type="match status" value="1"/>
</dbReference>
<proteinExistence type="predicted"/>
<dbReference type="Pfam" id="PF12833">
    <property type="entry name" value="HTH_18"/>
    <property type="match status" value="1"/>
</dbReference>
<dbReference type="PANTHER" id="PTHR11019:SF159">
    <property type="entry name" value="TRANSCRIPTIONAL REGULATOR-RELATED"/>
    <property type="match status" value="1"/>
</dbReference>
<dbReference type="AlphaFoldDB" id="A0A1H1MFT8"/>
<dbReference type="Gene3D" id="1.10.10.60">
    <property type="entry name" value="Homeodomain-like"/>
    <property type="match status" value="1"/>
</dbReference>
<keyword evidence="1" id="KW-0805">Transcription regulation</keyword>
<dbReference type="SUPFAM" id="SSF51215">
    <property type="entry name" value="Regulatory protein AraC"/>
    <property type="match status" value="1"/>
</dbReference>
<evidence type="ECO:0000256" key="3">
    <source>
        <dbReference type="ARBA" id="ARBA00023163"/>
    </source>
</evidence>
<dbReference type="Pfam" id="PF12852">
    <property type="entry name" value="Cupin_6"/>
    <property type="match status" value="1"/>
</dbReference>
<dbReference type="GO" id="GO:0003700">
    <property type="term" value="F:DNA-binding transcription factor activity"/>
    <property type="evidence" value="ECO:0007669"/>
    <property type="project" value="InterPro"/>
</dbReference>
<gene>
    <name evidence="5" type="ORF">SAMN04489812_0116</name>
</gene>
<dbReference type="InterPro" id="IPR009057">
    <property type="entry name" value="Homeodomain-like_sf"/>
</dbReference>
<dbReference type="InterPro" id="IPR018060">
    <property type="entry name" value="HTH_AraC"/>
</dbReference>
<evidence type="ECO:0000259" key="4">
    <source>
        <dbReference type="PROSITE" id="PS01124"/>
    </source>
</evidence>
<dbReference type="Proteomes" id="UP000199103">
    <property type="component" value="Chromosome I"/>
</dbReference>
<sequence>MCAARIDHDRVPTGPDRNTTLVEMLGRMHLQGAVFLRGRYTEAWAYRSPTPEATAALLSPGSARVALFHLVATGRCWTALPGGERHWARAGDVVVAPYGDVHVMGGAADTEVVSMEDLLEPTPWRTLPVITLGAGGPRTDVVCGYLSSDHPLFDPRLRALPPLFVVSVGSGPARDWVRASIDYALAQTAPASAGGLQGPTELPELVVREVLRTHLASAPDIEGGWLAALGDPVLAPVLAAIHGAPQERWSVQRLARLSLVSVSLLDERFRSRLGMPPIRYLAAWRMHVAGDLLGSTTLGVAAVARRVGYESEEAFSRAFKRHTGRSPRDAR</sequence>
<dbReference type="GO" id="GO:0043565">
    <property type="term" value="F:sequence-specific DNA binding"/>
    <property type="evidence" value="ECO:0007669"/>
    <property type="project" value="InterPro"/>
</dbReference>
<dbReference type="InterPro" id="IPR032783">
    <property type="entry name" value="AraC_lig"/>
</dbReference>
<dbReference type="STRING" id="630515.SAMN04489812_0116"/>
<protein>
    <submittedName>
        <fullName evidence="5">AraC-type DNA-binding protein</fullName>
    </submittedName>
</protein>
<dbReference type="PANTHER" id="PTHR11019">
    <property type="entry name" value="HTH-TYPE TRANSCRIPTIONAL REGULATOR NIMR"/>
    <property type="match status" value="1"/>
</dbReference>
<evidence type="ECO:0000256" key="2">
    <source>
        <dbReference type="ARBA" id="ARBA00023125"/>
    </source>
</evidence>
<evidence type="ECO:0000313" key="5">
    <source>
        <dbReference type="EMBL" id="SDR85472.1"/>
    </source>
</evidence>
<organism evidence="5 6">
    <name type="scientific">Microlunatus soli</name>
    <dbReference type="NCBI Taxonomy" id="630515"/>
    <lineage>
        <taxon>Bacteria</taxon>
        <taxon>Bacillati</taxon>
        <taxon>Actinomycetota</taxon>
        <taxon>Actinomycetes</taxon>
        <taxon>Propionibacteriales</taxon>
        <taxon>Propionibacteriaceae</taxon>
        <taxon>Microlunatus</taxon>
    </lineage>
</organism>
<dbReference type="EMBL" id="LT629772">
    <property type="protein sequence ID" value="SDR85472.1"/>
    <property type="molecule type" value="Genomic_DNA"/>
</dbReference>
<dbReference type="InterPro" id="IPR020449">
    <property type="entry name" value="Tscrpt_reg_AraC-type_HTH"/>
</dbReference>
<dbReference type="SMART" id="SM00342">
    <property type="entry name" value="HTH_ARAC"/>
    <property type="match status" value="1"/>
</dbReference>
<accession>A0A1H1MFT8</accession>